<dbReference type="GO" id="GO:0046872">
    <property type="term" value="F:metal ion binding"/>
    <property type="evidence" value="ECO:0007669"/>
    <property type="project" value="UniProtKB-KW"/>
</dbReference>
<keyword evidence="9" id="KW-1185">Reference proteome</keyword>
<proteinExistence type="predicted"/>
<name>A0A517S859_9PLAN</name>
<dbReference type="InterPro" id="IPR010538">
    <property type="entry name" value="DHOR"/>
</dbReference>
<evidence type="ECO:0000256" key="1">
    <source>
        <dbReference type="ARBA" id="ARBA00022617"/>
    </source>
</evidence>
<dbReference type="GO" id="GO:0004130">
    <property type="term" value="F:cytochrome-c peroxidase activity"/>
    <property type="evidence" value="ECO:0007669"/>
    <property type="project" value="TreeGrafter"/>
</dbReference>
<dbReference type="InParanoid" id="A0A517S859"/>
<keyword evidence="2 4" id="KW-0479">Metal-binding</keyword>
<dbReference type="Pfam" id="PF06537">
    <property type="entry name" value="DHOR"/>
    <property type="match status" value="1"/>
</dbReference>
<evidence type="ECO:0000256" key="2">
    <source>
        <dbReference type="ARBA" id="ARBA00022723"/>
    </source>
</evidence>
<dbReference type="PROSITE" id="PS51007">
    <property type="entry name" value="CYTC"/>
    <property type="match status" value="1"/>
</dbReference>
<sequence length="476" mass="51708" precursor="true">MLRRMAFLVLGSLSLAASSFGGSIPRPPSDDSFPRVDEGRELFSLNFARPTDARLDHGLEKQGNGLGPVFNAVSCVACHKQGGVGGSGDLEANVITLGVVTRPVPLANVPKAVAAARKIHPAFSEQSGIQVLHQFAVGTPEEVATFDAFRNHVLEPFGGASALEAIQPVRREFGDVTLELSQRNTTPLWGLGLIEKFRKEGGDAIRARIAREQAEKTPWITGRIPATGNGPGWYGWRAQLPTLDSFVRSACAIEMGLKVAGFDEPANPVAATAPATGRKPRKRQQQYDLTDEQCTALTSFIRSLPRPEAVEESDYRRAEAHRGSKLFKKVGCADCHVPDLGWVSGVYSDMLLHDMGDAFSDAQTAMPDRFISRSTTTIVTPYYNVTLVSPERVMETPTNPQQEWKTPPLWGVRDSYPYMHDGRAATLRDAVLMHGGEAERSAVMFKSATAEDQQAIITFLESLRAPAQEAALAKGP</sequence>
<dbReference type="GO" id="GO:0009055">
    <property type="term" value="F:electron transfer activity"/>
    <property type="evidence" value="ECO:0007669"/>
    <property type="project" value="InterPro"/>
</dbReference>
<dbReference type="InterPro" id="IPR036909">
    <property type="entry name" value="Cyt_c-like_dom_sf"/>
</dbReference>
<evidence type="ECO:0000256" key="4">
    <source>
        <dbReference type="PROSITE-ProRule" id="PRU00433"/>
    </source>
</evidence>
<dbReference type="EMBL" id="CP036271">
    <property type="protein sequence ID" value="QDT52311.1"/>
    <property type="molecule type" value="Genomic_DNA"/>
</dbReference>
<dbReference type="PANTHER" id="PTHR30600:SF4">
    <property type="entry name" value="CYTOCHROME C DOMAIN-CONTAINING PROTEIN"/>
    <property type="match status" value="1"/>
</dbReference>
<evidence type="ECO:0000256" key="5">
    <source>
        <dbReference type="SAM" id="MobiDB-lite"/>
    </source>
</evidence>
<keyword evidence="6" id="KW-0732">Signal</keyword>
<accession>A0A517S859</accession>
<dbReference type="InterPro" id="IPR009056">
    <property type="entry name" value="Cyt_c-like_dom"/>
</dbReference>
<dbReference type="PANTHER" id="PTHR30600">
    <property type="entry name" value="CYTOCHROME C PEROXIDASE-RELATED"/>
    <property type="match status" value="1"/>
</dbReference>
<gene>
    <name evidence="8" type="ORF">Pan44_03200</name>
</gene>
<organism evidence="8 9">
    <name type="scientific">Caulifigura coniformis</name>
    <dbReference type="NCBI Taxonomy" id="2527983"/>
    <lineage>
        <taxon>Bacteria</taxon>
        <taxon>Pseudomonadati</taxon>
        <taxon>Planctomycetota</taxon>
        <taxon>Planctomycetia</taxon>
        <taxon>Planctomycetales</taxon>
        <taxon>Planctomycetaceae</taxon>
        <taxon>Caulifigura</taxon>
    </lineage>
</organism>
<evidence type="ECO:0000313" key="9">
    <source>
        <dbReference type="Proteomes" id="UP000315700"/>
    </source>
</evidence>
<dbReference type="AlphaFoldDB" id="A0A517S859"/>
<dbReference type="RefSeq" id="WP_197453752.1">
    <property type="nucleotide sequence ID" value="NZ_CP036271.1"/>
</dbReference>
<feature type="region of interest" description="Disordered" evidence="5">
    <location>
        <begin position="268"/>
        <end position="288"/>
    </location>
</feature>
<evidence type="ECO:0000256" key="3">
    <source>
        <dbReference type="ARBA" id="ARBA00023004"/>
    </source>
</evidence>
<keyword evidence="1 4" id="KW-0349">Heme</keyword>
<reference evidence="8 9" key="1">
    <citation type="submission" date="2019-02" db="EMBL/GenBank/DDBJ databases">
        <title>Deep-cultivation of Planctomycetes and their phenomic and genomic characterization uncovers novel biology.</title>
        <authorList>
            <person name="Wiegand S."/>
            <person name="Jogler M."/>
            <person name="Boedeker C."/>
            <person name="Pinto D."/>
            <person name="Vollmers J."/>
            <person name="Rivas-Marin E."/>
            <person name="Kohn T."/>
            <person name="Peeters S.H."/>
            <person name="Heuer A."/>
            <person name="Rast P."/>
            <person name="Oberbeckmann S."/>
            <person name="Bunk B."/>
            <person name="Jeske O."/>
            <person name="Meyerdierks A."/>
            <person name="Storesund J.E."/>
            <person name="Kallscheuer N."/>
            <person name="Luecker S."/>
            <person name="Lage O.M."/>
            <person name="Pohl T."/>
            <person name="Merkel B.J."/>
            <person name="Hornburger P."/>
            <person name="Mueller R.-W."/>
            <person name="Bruemmer F."/>
            <person name="Labrenz M."/>
            <person name="Spormann A.M."/>
            <person name="Op den Camp H."/>
            <person name="Overmann J."/>
            <person name="Amann R."/>
            <person name="Jetten M.S.M."/>
            <person name="Mascher T."/>
            <person name="Medema M.H."/>
            <person name="Devos D.P."/>
            <person name="Kaster A.-K."/>
            <person name="Ovreas L."/>
            <person name="Rohde M."/>
            <person name="Galperin M.Y."/>
            <person name="Jogler C."/>
        </authorList>
    </citation>
    <scope>NUCLEOTIDE SEQUENCE [LARGE SCALE GENOMIC DNA]</scope>
    <source>
        <strain evidence="8 9">Pan44</strain>
    </source>
</reference>
<feature type="domain" description="Cytochrome c" evidence="7">
    <location>
        <begin position="318"/>
        <end position="464"/>
    </location>
</feature>
<evidence type="ECO:0000259" key="7">
    <source>
        <dbReference type="PROSITE" id="PS51007"/>
    </source>
</evidence>
<evidence type="ECO:0000256" key="6">
    <source>
        <dbReference type="SAM" id="SignalP"/>
    </source>
</evidence>
<dbReference type="InterPro" id="IPR051395">
    <property type="entry name" value="Cytochrome_c_Peroxidase/MauG"/>
</dbReference>
<dbReference type="GO" id="GO:0020037">
    <property type="term" value="F:heme binding"/>
    <property type="evidence" value="ECO:0007669"/>
    <property type="project" value="InterPro"/>
</dbReference>
<evidence type="ECO:0000313" key="8">
    <source>
        <dbReference type="EMBL" id="QDT52311.1"/>
    </source>
</evidence>
<keyword evidence="3 4" id="KW-0408">Iron</keyword>
<feature type="chain" id="PRO_5022135134" evidence="6">
    <location>
        <begin position="22"/>
        <end position="476"/>
    </location>
</feature>
<feature type="signal peptide" evidence="6">
    <location>
        <begin position="1"/>
        <end position="21"/>
    </location>
</feature>
<dbReference type="KEGG" id="ccos:Pan44_03200"/>
<protein>
    <submittedName>
        <fullName evidence="8">Cytochrome c</fullName>
    </submittedName>
</protein>
<dbReference type="Gene3D" id="1.10.760.10">
    <property type="entry name" value="Cytochrome c-like domain"/>
    <property type="match status" value="1"/>
</dbReference>
<dbReference type="Proteomes" id="UP000315700">
    <property type="component" value="Chromosome"/>
</dbReference>
<dbReference type="SUPFAM" id="SSF46626">
    <property type="entry name" value="Cytochrome c"/>
    <property type="match status" value="2"/>
</dbReference>